<keyword evidence="3" id="KW-1185">Reference proteome</keyword>
<dbReference type="AlphaFoldDB" id="A0A498PU32"/>
<dbReference type="PANTHER" id="PTHR39081:SF1">
    <property type="entry name" value="MUT7-C RNASE DOMAIN-CONTAINING PROTEIN"/>
    <property type="match status" value="1"/>
</dbReference>
<evidence type="ECO:0000313" key="3">
    <source>
        <dbReference type="Proteomes" id="UP000273307"/>
    </source>
</evidence>
<protein>
    <recommendedName>
        <fullName evidence="1">Mut7-C RNAse domain-containing protein</fullName>
    </recommendedName>
</protein>
<dbReference type="EMBL" id="UPHP01000019">
    <property type="protein sequence ID" value="VBA34687.1"/>
    <property type="molecule type" value="Genomic_DNA"/>
</dbReference>
<feature type="domain" description="Mut7-C RNAse" evidence="1">
    <location>
        <begin position="2"/>
        <end position="69"/>
    </location>
</feature>
<gene>
    <name evidence="2" type="ORF">LAUMK136_00791</name>
</gene>
<evidence type="ECO:0000313" key="2">
    <source>
        <dbReference type="EMBL" id="VBA34687.1"/>
    </source>
</evidence>
<dbReference type="Pfam" id="PF01927">
    <property type="entry name" value="Mut7-C"/>
    <property type="match status" value="1"/>
</dbReference>
<reference evidence="2 3" key="1">
    <citation type="submission" date="2018-09" db="EMBL/GenBank/DDBJ databases">
        <authorList>
            <person name="Tagini F."/>
        </authorList>
    </citation>
    <scope>NUCLEOTIDE SEQUENCE [LARGE SCALE GENOMIC DNA]</scope>
    <source>
        <strain evidence="2 3">MK136</strain>
    </source>
</reference>
<accession>A0A498PU32</accession>
<dbReference type="PANTHER" id="PTHR39081">
    <property type="entry name" value="MUT7-C DOMAIN-CONTAINING PROTEIN"/>
    <property type="match status" value="1"/>
</dbReference>
<name>A0A498PU32_9MYCO</name>
<proteinExistence type="predicted"/>
<sequence>MIRRLNLRQRLAPFTRCLRCNGMLATVSKDEVLGRPEPLTRRYSDQFRRCRDCGRIYWARSHHARMAALVERLLDQLSGDAR</sequence>
<dbReference type="Proteomes" id="UP000273307">
    <property type="component" value="Unassembled WGS sequence"/>
</dbReference>
<dbReference type="InterPro" id="IPR002782">
    <property type="entry name" value="Mut7-C_RNAse_dom"/>
</dbReference>
<evidence type="ECO:0000259" key="1">
    <source>
        <dbReference type="Pfam" id="PF01927"/>
    </source>
</evidence>
<organism evidence="2 3">
    <name type="scientific">Mycobacterium attenuatum</name>
    <dbReference type="NCBI Taxonomy" id="2341086"/>
    <lineage>
        <taxon>Bacteria</taxon>
        <taxon>Bacillati</taxon>
        <taxon>Actinomycetota</taxon>
        <taxon>Actinomycetes</taxon>
        <taxon>Mycobacteriales</taxon>
        <taxon>Mycobacteriaceae</taxon>
        <taxon>Mycobacterium</taxon>
    </lineage>
</organism>